<dbReference type="GO" id="GO:0008237">
    <property type="term" value="F:metallopeptidase activity"/>
    <property type="evidence" value="ECO:0007669"/>
    <property type="project" value="InterPro"/>
</dbReference>
<keyword evidence="4" id="KW-1185">Reference proteome</keyword>
<dbReference type="PROSITE" id="PS50249">
    <property type="entry name" value="MPN"/>
    <property type="match status" value="1"/>
</dbReference>
<evidence type="ECO:0000313" key="4">
    <source>
        <dbReference type="Proteomes" id="UP000554235"/>
    </source>
</evidence>
<dbReference type="PANTHER" id="PTHR10540">
    <property type="entry name" value="EUKARYOTIC TRANSLATION INITIATION FACTOR 3 SUBUNIT F-RELATED"/>
    <property type="match status" value="1"/>
</dbReference>
<dbReference type="AlphaFoldDB" id="A0A8H4JWF0"/>
<dbReference type="PANTHER" id="PTHR10540:SF8">
    <property type="entry name" value="COP9 SIGNALOSOME COMPLEX SUBUNIT 6"/>
    <property type="match status" value="1"/>
</dbReference>
<feature type="domain" description="MPN" evidence="2">
    <location>
        <begin position="20"/>
        <end position="102"/>
    </location>
</feature>
<dbReference type="InterPro" id="IPR037518">
    <property type="entry name" value="MPN"/>
</dbReference>
<evidence type="ECO:0000259" key="2">
    <source>
        <dbReference type="PROSITE" id="PS50249"/>
    </source>
</evidence>
<reference evidence="3 4" key="1">
    <citation type="submission" date="2020-01" db="EMBL/GenBank/DDBJ databases">
        <title>Identification and distribution of gene clusters putatively required for synthesis of sphingolipid metabolism inhibitors in phylogenetically diverse species of the filamentous fungus Fusarium.</title>
        <authorList>
            <person name="Kim H.-S."/>
            <person name="Busman M."/>
            <person name="Brown D.W."/>
            <person name="Divon H."/>
            <person name="Uhlig S."/>
            <person name="Proctor R.H."/>
        </authorList>
    </citation>
    <scope>NUCLEOTIDE SEQUENCE [LARGE SCALE GENOMIC DNA]</scope>
    <source>
        <strain evidence="3 4">NRRL 20459</strain>
    </source>
</reference>
<dbReference type="Pfam" id="PF01398">
    <property type="entry name" value="JAB"/>
    <property type="match status" value="1"/>
</dbReference>
<dbReference type="OrthoDB" id="1378at2759"/>
<organism evidence="3 4">
    <name type="scientific">Fusarium albosuccineum</name>
    <dbReference type="NCBI Taxonomy" id="1237068"/>
    <lineage>
        <taxon>Eukaryota</taxon>
        <taxon>Fungi</taxon>
        <taxon>Dikarya</taxon>
        <taxon>Ascomycota</taxon>
        <taxon>Pezizomycotina</taxon>
        <taxon>Sordariomycetes</taxon>
        <taxon>Hypocreomycetidae</taxon>
        <taxon>Hypocreales</taxon>
        <taxon>Nectriaceae</taxon>
        <taxon>Fusarium</taxon>
        <taxon>Fusarium decemcellulare species complex</taxon>
    </lineage>
</organism>
<dbReference type="InterPro" id="IPR000555">
    <property type="entry name" value="JAMM/MPN+_dom"/>
</dbReference>
<dbReference type="Gene3D" id="3.40.140.10">
    <property type="entry name" value="Cytidine Deaminase, domain 2"/>
    <property type="match status" value="1"/>
</dbReference>
<accession>A0A8H4JWF0</accession>
<sequence length="102" mass="11151">MAASTSNPLLSSQKSSELQAVLHPLVLLTISDYITRHTLRQQQGPIIGALLGQQNGREITIEHAFEAHTRESPNTEGGYLLDADKFSARLDQSQASPSRLIL</sequence>
<dbReference type="GO" id="GO:0008180">
    <property type="term" value="C:COP9 signalosome"/>
    <property type="evidence" value="ECO:0007669"/>
    <property type="project" value="TreeGrafter"/>
</dbReference>
<evidence type="ECO:0000313" key="3">
    <source>
        <dbReference type="EMBL" id="KAF4438158.1"/>
    </source>
</evidence>
<dbReference type="EMBL" id="JAADYS010003998">
    <property type="protein sequence ID" value="KAF4438158.1"/>
    <property type="molecule type" value="Genomic_DNA"/>
</dbReference>
<comment type="similarity">
    <text evidence="1">Belongs to the peptidase M67A family. CSN6 subfamily.</text>
</comment>
<proteinExistence type="inferred from homology"/>
<dbReference type="Proteomes" id="UP000554235">
    <property type="component" value="Unassembled WGS sequence"/>
</dbReference>
<protein>
    <submittedName>
        <fullName evidence="3">Cop9 (Constitutive photomorphogenic) subunit 6</fullName>
    </submittedName>
</protein>
<evidence type="ECO:0000256" key="1">
    <source>
        <dbReference type="ARBA" id="ARBA00010893"/>
    </source>
</evidence>
<gene>
    <name evidence="3" type="ORF">FALBO_17394</name>
</gene>
<comment type="caution">
    <text evidence="3">The sequence shown here is derived from an EMBL/GenBank/DDBJ whole genome shotgun (WGS) entry which is preliminary data.</text>
</comment>
<name>A0A8H4JWF0_9HYPO</name>